<dbReference type="GeneID" id="74432051"/>
<dbReference type="AlphaFoldDB" id="A0A0A8H3G5"/>
<dbReference type="RefSeq" id="WP_039650814.1">
    <property type="nucleotide sequence ID" value="NZ_CP007770.1"/>
</dbReference>
<gene>
    <name evidence="2" type="primary">acpP3</name>
    <name evidence="2" type="ORF">CINS_1269</name>
</gene>
<dbReference type="KEGG" id="cis:CINS_1269"/>
<accession>A0A0A8H3G5</accession>
<feature type="domain" description="Carrier" evidence="1">
    <location>
        <begin position="5"/>
        <end position="68"/>
    </location>
</feature>
<name>A0A0A8H3G5_9BACT</name>
<dbReference type="InterPro" id="IPR036736">
    <property type="entry name" value="ACP-like_sf"/>
</dbReference>
<protein>
    <submittedName>
        <fullName evidence="2">Acyl carrier protein</fullName>
    </submittedName>
</protein>
<evidence type="ECO:0000259" key="1">
    <source>
        <dbReference type="Pfam" id="PF00550"/>
    </source>
</evidence>
<dbReference type="STRING" id="1031564.CINS_1269"/>
<dbReference type="HOGENOM" id="CLU_108696_20_5_7"/>
<proteinExistence type="predicted"/>
<evidence type="ECO:0000313" key="3">
    <source>
        <dbReference type="Proteomes" id="UP000031163"/>
    </source>
</evidence>
<dbReference type="Pfam" id="PF00550">
    <property type="entry name" value="PP-binding"/>
    <property type="match status" value="1"/>
</dbReference>
<dbReference type="Proteomes" id="UP000031163">
    <property type="component" value="Chromosome"/>
</dbReference>
<evidence type="ECO:0000313" key="2">
    <source>
        <dbReference type="EMBL" id="AJC88225.1"/>
    </source>
</evidence>
<dbReference type="SUPFAM" id="SSF47336">
    <property type="entry name" value="ACP-like"/>
    <property type="match status" value="1"/>
</dbReference>
<dbReference type="EMBL" id="CP007770">
    <property type="protein sequence ID" value="AJC88225.1"/>
    <property type="molecule type" value="Genomic_DNA"/>
</dbReference>
<reference evidence="2 3" key="1">
    <citation type="journal article" date="2014" name="Genome Biol. Evol.">
        <title>Comparative Genomics of the Campylobacter lari Group.</title>
        <authorList>
            <person name="Miller W.G."/>
            <person name="Yee E."/>
            <person name="Chapman M.H."/>
            <person name="Smith T.P."/>
            <person name="Bono J.L."/>
            <person name="Huynh S."/>
            <person name="Parker C.T."/>
            <person name="Vandamme P."/>
            <person name="Luong K."/>
            <person name="Korlach J."/>
        </authorList>
    </citation>
    <scope>NUCLEOTIDE SEQUENCE [LARGE SCALE GENOMIC DNA]</scope>
    <source>
        <strain evidence="2 3">NCTC 12927</strain>
    </source>
</reference>
<dbReference type="InterPro" id="IPR009081">
    <property type="entry name" value="PP-bd_ACP"/>
</dbReference>
<dbReference type="Gene3D" id="1.10.1200.10">
    <property type="entry name" value="ACP-like"/>
    <property type="match status" value="1"/>
</dbReference>
<sequence>MTKEELLKELADVMHMDEALSEDMILDDIDEWDSLAFVSIMVFFKNTLNIQIDAQALKQCEKVSDLLALAKI</sequence>
<organism evidence="2 3">
    <name type="scientific">Campylobacter insulaenigrae NCTC 12927</name>
    <dbReference type="NCBI Taxonomy" id="1031564"/>
    <lineage>
        <taxon>Bacteria</taxon>
        <taxon>Pseudomonadati</taxon>
        <taxon>Campylobacterota</taxon>
        <taxon>Epsilonproteobacteria</taxon>
        <taxon>Campylobacterales</taxon>
        <taxon>Campylobacteraceae</taxon>
        <taxon>Campylobacter</taxon>
    </lineage>
</organism>